<dbReference type="SMART" id="SM00849">
    <property type="entry name" value="Lactamase_B"/>
    <property type="match status" value="1"/>
</dbReference>
<dbReference type="PANTHER" id="PTHR23131">
    <property type="entry name" value="ENDORIBONUCLEASE LACTB2"/>
    <property type="match status" value="1"/>
</dbReference>
<dbReference type="InterPro" id="IPR050662">
    <property type="entry name" value="Sec-metab_biosynth-thioest"/>
</dbReference>
<dbReference type="SUPFAM" id="SSF56281">
    <property type="entry name" value="Metallo-hydrolase/oxidoreductase"/>
    <property type="match status" value="1"/>
</dbReference>
<dbReference type="CDD" id="cd16278">
    <property type="entry name" value="metallo-hydrolase-like_MBL-fold"/>
    <property type="match status" value="1"/>
</dbReference>
<accession>A0A6I6J0C1</accession>
<dbReference type="GO" id="GO:0016787">
    <property type="term" value="F:hydrolase activity"/>
    <property type="evidence" value="ECO:0007669"/>
    <property type="project" value="UniProtKB-KW"/>
</dbReference>
<sequence length="303" mass="32220">MTPPDEFDPPVGEAEELAPDLRRVLAPNPSPMTYRGTNTYLVGRRALAVIDPGPDNPAHLEAILAALTPGQRISHIFVTHAHLDHSPLAVSLSRVTGAPVLAYGAAHAGRSEVMQGLAATGLVGGGEGVDAGFSPDHCLKDGEVTPGDGWSITAHWTPGHFGNHMSFTWNNMAFCGDLVMGWASSLVSPPDGDLTDFRASCQRLAALKPAVLHTGHGAPVADPDARIAWLLAHRQTREEAILAALRDTARTAAEVTRAVYTDTPRALLPAAERNVLAHLVDLHQRARVAPQGQLSESSRFQLI</sequence>
<dbReference type="InterPro" id="IPR036388">
    <property type="entry name" value="WH-like_DNA-bd_sf"/>
</dbReference>
<dbReference type="KEGG" id="rom:EI983_08385"/>
<reference evidence="3" key="1">
    <citation type="submission" date="2018-12" db="EMBL/GenBank/DDBJ databases">
        <title>Complete genome sequence of Roseovarius sp. MME-070.</title>
        <authorList>
            <person name="Nam Y.-D."/>
            <person name="Kang J."/>
            <person name="Chung W.-H."/>
            <person name="Park Y.S."/>
        </authorList>
    </citation>
    <scope>NUCLEOTIDE SEQUENCE [LARGE SCALE GENOMIC DNA]</scope>
    <source>
        <strain evidence="3">MME-070</strain>
    </source>
</reference>
<dbReference type="EMBL" id="CP034348">
    <property type="protein sequence ID" value="QGX98298.1"/>
    <property type="molecule type" value="Genomic_DNA"/>
</dbReference>
<organism evidence="2 3">
    <name type="scientific">Roseovarius faecimaris</name>
    <dbReference type="NCBI Taxonomy" id="2494550"/>
    <lineage>
        <taxon>Bacteria</taxon>
        <taxon>Pseudomonadati</taxon>
        <taxon>Pseudomonadota</taxon>
        <taxon>Alphaproteobacteria</taxon>
        <taxon>Rhodobacterales</taxon>
        <taxon>Roseobacteraceae</taxon>
        <taxon>Roseovarius</taxon>
    </lineage>
</organism>
<name>A0A6I6J0C1_9RHOB</name>
<evidence type="ECO:0000313" key="3">
    <source>
        <dbReference type="Proteomes" id="UP000428330"/>
    </source>
</evidence>
<keyword evidence="3" id="KW-1185">Reference proteome</keyword>
<dbReference type="RefSeq" id="WP_157706931.1">
    <property type="nucleotide sequence ID" value="NZ_CP034348.1"/>
</dbReference>
<dbReference type="OrthoDB" id="9788263at2"/>
<dbReference type="PANTHER" id="PTHR23131:SF0">
    <property type="entry name" value="ENDORIBONUCLEASE LACTB2"/>
    <property type="match status" value="1"/>
</dbReference>
<keyword evidence="2" id="KW-0378">Hydrolase</keyword>
<feature type="domain" description="Metallo-beta-lactamase" evidence="1">
    <location>
        <begin position="36"/>
        <end position="216"/>
    </location>
</feature>
<evidence type="ECO:0000259" key="1">
    <source>
        <dbReference type="SMART" id="SM00849"/>
    </source>
</evidence>
<protein>
    <submittedName>
        <fullName evidence="2">MBL fold metallo-hydrolase</fullName>
    </submittedName>
</protein>
<proteinExistence type="predicted"/>
<dbReference type="Gene3D" id="1.10.10.10">
    <property type="entry name" value="Winged helix-like DNA-binding domain superfamily/Winged helix DNA-binding domain"/>
    <property type="match status" value="1"/>
</dbReference>
<evidence type="ECO:0000313" key="2">
    <source>
        <dbReference type="EMBL" id="QGX98298.1"/>
    </source>
</evidence>
<dbReference type="InterPro" id="IPR041516">
    <property type="entry name" value="LACTB2_WH"/>
</dbReference>
<dbReference type="InterPro" id="IPR036866">
    <property type="entry name" value="RibonucZ/Hydroxyglut_hydro"/>
</dbReference>
<dbReference type="AlphaFoldDB" id="A0A6I6J0C1"/>
<dbReference type="Gene3D" id="3.60.15.10">
    <property type="entry name" value="Ribonuclease Z/Hydroxyacylglutathione hydrolase-like"/>
    <property type="match status" value="1"/>
</dbReference>
<gene>
    <name evidence="2" type="ORF">EI983_08385</name>
</gene>
<dbReference type="Pfam" id="PF00753">
    <property type="entry name" value="Lactamase_B"/>
    <property type="match status" value="1"/>
</dbReference>
<dbReference type="Pfam" id="PF17778">
    <property type="entry name" value="WHD_BLACT"/>
    <property type="match status" value="1"/>
</dbReference>
<dbReference type="InterPro" id="IPR001279">
    <property type="entry name" value="Metallo-B-lactamas"/>
</dbReference>
<dbReference type="Proteomes" id="UP000428330">
    <property type="component" value="Chromosome"/>
</dbReference>